<reference evidence="10 11" key="1">
    <citation type="submission" date="2014-09" db="EMBL/GenBank/DDBJ databases">
        <title>Parapoxvirus (PPV) of red deer reveals sub-clinical infection and confirms a unique species.</title>
        <authorList>
            <person name="Friederichs S."/>
            <person name="Stefan K."/>
            <person name="Helmut B."/>
            <person name="Heike L."/>
            <person name="Mathias B."/>
        </authorList>
    </citation>
    <scope>NUCLEOTIDE SEQUENCE [LARGE SCALE GENOMIC DNA]</scope>
    <source>
        <strain evidence="10">HL953</strain>
    </source>
</reference>
<dbReference type="GO" id="GO:0055036">
    <property type="term" value="C:virion membrane"/>
    <property type="evidence" value="ECO:0007669"/>
    <property type="project" value="UniProtKB-SubCell"/>
</dbReference>
<feature type="transmembrane region" description="Helical" evidence="9">
    <location>
        <begin position="51"/>
        <end position="73"/>
    </location>
</feature>
<dbReference type="InterPro" id="IPR008785">
    <property type="entry name" value="Poxvirus_A14"/>
</dbReference>
<keyword evidence="8" id="KW-1015">Disulfide bond</keyword>
<keyword evidence="7 9" id="KW-0472">Membrane</keyword>
<protein>
    <submittedName>
        <fullName evidence="10">Putative IMV phosphorylated membrane protein</fullName>
    </submittedName>
</protein>
<evidence type="ECO:0000256" key="9">
    <source>
        <dbReference type="SAM" id="Phobius"/>
    </source>
</evidence>
<dbReference type="RefSeq" id="YP_009112829.1">
    <property type="nucleotide sequence ID" value="NC_025963.1"/>
</dbReference>
<evidence type="ECO:0000256" key="8">
    <source>
        <dbReference type="ARBA" id="ARBA00023157"/>
    </source>
</evidence>
<evidence type="ECO:0000256" key="5">
    <source>
        <dbReference type="ARBA" id="ARBA00022879"/>
    </source>
</evidence>
<dbReference type="GO" id="GO:0019031">
    <property type="term" value="C:viral envelope"/>
    <property type="evidence" value="ECO:0007669"/>
    <property type="project" value="UniProtKB-KW"/>
</dbReference>
<name>A0A0A7MEU4_9POXV</name>
<evidence type="ECO:0000256" key="1">
    <source>
        <dbReference type="ARBA" id="ARBA00004385"/>
    </source>
</evidence>
<sequence>MDLFETLSSYYSGVLICGVVLLGSACVFAYVDMSKNSKSSSDPNFEYVWRALSITCFVVGLIMLLGLLIMALYRRCSRGARYERLNQTDIELTAR</sequence>
<keyword evidence="11" id="KW-1185">Reference proteome</keyword>
<keyword evidence="3 9" id="KW-0812">Transmembrane</keyword>
<dbReference type="EMBL" id="KM502564">
    <property type="protein sequence ID" value="AIZ77341.1"/>
    <property type="molecule type" value="Genomic_DNA"/>
</dbReference>
<evidence type="ECO:0000256" key="2">
    <source>
        <dbReference type="ARBA" id="ARBA00022553"/>
    </source>
</evidence>
<comment type="subcellular location">
    <subcellularLocation>
        <location evidence="1">Virion membrane</location>
        <topology evidence="1">Multi-pass membrane protein</topology>
    </subcellularLocation>
</comment>
<evidence type="ECO:0000256" key="7">
    <source>
        <dbReference type="ARBA" id="ARBA00023136"/>
    </source>
</evidence>
<dbReference type="OrthoDB" id="22551at10239"/>
<feature type="transmembrane region" description="Helical" evidence="9">
    <location>
        <begin position="12"/>
        <end position="31"/>
    </location>
</feature>
<evidence type="ECO:0000256" key="3">
    <source>
        <dbReference type="ARBA" id="ARBA00022692"/>
    </source>
</evidence>
<proteinExistence type="predicted"/>
<keyword evidence="2" id="KW-0597">Phosphoprotein</keyword>
<keyword evidence="5" id="KW-0261">Viral envelope protein</keyword>
<organism evidence="10 11">
    <name type="scientific">Parapoxvirus red deer/HL953</name>
    <dbReference type="NCBI Taxonomy" id="1579460"/>
    <lineage>
        <taxon>Viruses</taxon>
        <taxon>Varidnaviria</taxon>
        <taxon>Bamfordvirae</taxon>
        <taxon>Nucleocytoviricota</taxon>
        <taxon>Pokkesviricetes</taxon>
        <taxon>Chitovirales</taxon>
        <taxon>Poxviridae</taxon>
        <taxon>Chordopoxvirinae</taxon>
        <taxon>Parapoxvirus</taxon>
        <taxon>Parapoxvirus reddeerpox</taxon>
        <taxon>Red deerpox virus</taxon>
    </lineage>
</organism>
<accession>A0A0A7MEU4</accession>
<evidence type="ECO:0000313" key="10">
    <source>
        <dbReference type="EMBL" id="AIZ77341.1"/>
    </source>
</evidence>
<dbReference type="Pfam" id="PF05767">
    <property type="entry name" value="Pox_A14"/>
    <property type="match status" value="1"/>
</dbReference>
<dbReference type="Proteomes" id="UP000107385">
    <property type="component" value="Segment"/>
</dbReference>
<evidence type="ECO:0000256" key="4">
    <source>
        <dbReference type="ARBA" id="ARBA00022844"/>
    </source>
</evidence>
<evidence type="ECO:0000313" key="11">
    <source>
        <dbReference type="Proteomes" id="UP000107385"/>
    </source>
</evidence>
<keyword evidence="4" id="KW-0946">Virion</keyword>
<dbReference type="GeneID" id="22647488"/>
<evidence type="ECO:0000256" key="6">
    <source>
        <dbReference type="ARBA" id="ARBA00022989"/>
    </source>
</evidence>
<dbReference type="KEGG" id="vg:22647488"/>
<keyword evidence="6 9" id="KW-1133">Transmembrane helix</keyword>